<feature type="compositionally biased region" description="Basic residues" evidence="1">
    <location>
        <begin position="21"/>
        <end position="36"/>
    </location>
</feature>
<proteinExistence type="predicted"/>
<dbReference type="RefSeq" id="XP_003334656.1">
    <property type="nucleotide sequence ID" value="XM_003334608.1"/>
</dbReference>
<keyword evidence="3" id="KW-1185">Reference proteome</keyword>
<evidence type="ECO:0000313" key="3">
    <source>
        <dbReference type="Proteomes" id="UP000008783"/>
    </source>
</evidence>
<reference key="1">
    <citation type="submission" date="2007-01" db="EMBL/GenBank/DDBJ databases">
        <title>The Genome Sequence of Puccinia graminis f. sp. tritici Strain CRL 75-36-700-3.</title>
        <authorList>
            <consortium name="The Broad Institute Genome Sequencing Platform"/>
            <person name="Birren B."/>
            <person name="Lander E."/>
            <person name="Galagan J."/>
            <person name="Nusbaum C."/>
            <person name="Devon K."/>
            <person name="Cuomo C."/>
            <person name="Jaffe D."/>
            <person name="Butler J."/>
            <person name="Alvarez P."/>
            <person name="Gnerre S."/>
            <person name="Grabherr M."/>
            <person name="Mauceli E."/>
            <person name="Brockman W."/>
            <person name="Young S."/>
            <person name="LaButti K."/>
            <person name="Sykes S."/>
            <person name="DeCaprio D."/>
            <person name="Crawford M."/>
            <person name="Koehrsen M."/>
            <person name="Engels R."/>
            <person name="Montgomery P."/>
            <person name="Pearson M."/>
            <person name="Howarth C."/>
            <person name="Larson L."/>
            <person name="White J."/>
            <person name="Zeng Q."/>
            <person name="Kodira C."/>
            <person name="Yandava C."/>
            <person name="Alvarado L."/>
            <person name="O'Leary S."/>
            <person name="Szabo L."/>
            <person name="Dean R."/>
            <person name="Schein J."/>
        </authorList>
    </citation>
    <scope>NUCLEOTIDE SEQUENCE</scope>
    <source>
        <strain>CRL 75-36-700-3</strain>
    </source>
</reference>
<feature type="region of interest" description="Disordered" evidence="1">
    <location>
        <begin position="1"/>
        <end position="36"/>
    </location>
</feature>
<sequence length="36" mass="4229">MGWHCPKAVPGPKVPVLRPSSKGRRLIHRKYRNLHR</sequence>
<dbReference type="KEGG" id="pgr:PGTG_16515"/>
<reference evidence="3" key="2">
    <citation type="journal article" date="2011" name="Proc. Natl. Acad. Sci. U.S.A.">
        <title>Obligate biotrophy features unraveled by the genomic analysis of rust fungi.</title>
        <authorList>
            <person name="Duplessis S."/>
            <person name="Cuomo C.A."/>
            <person name="Lin Y.-C."/>
            <person name="Aerts A."/>
            <person name="Tisserant E."/>
            <person name="Veneault-Fourrey C."/>
            <person name="Joly D.L."/>
            <person name="Hacquard S."/>
            <person name="Amselem J."/>
            <person name="Cantarel B.L."/>
            <person name="Chiu R."/>
            <person name="Coutinho P.M."/>
            <person name="Feau N."/>
            <person name="Field M."/>
            <person name="Frey P."/>
            <person name="Gelhaye E."/>
            <person name="Goldberg J."/>
            <person name="Grabherr M.G."/>
            <person name="Kodira C.D."/>
            <person name="Kohler A."/>
            <person name="Kuees U."/>
            <person name="Lindquist E.A."/>
            <person name="Lucas S.M."/>
            <person name="Mago R."/>
            <person name="Mauceli E."/>
            <person name="Morin E."/>
            <person name="Murat C."/>
            <person name="Pangilinan J.L."/>
            <person name="Park R."/>
            <person name="Pearson M."/>
            <person name="Quesneville H."/>
            <person name="Rouhier N."/>
            <person name="Sakthikumar S."/>
            <person name="Salamov A.A."/>
            <person name="Schmutz J."/>
            <person name="Selles B."/>
            <person name="Shapiro H."/>
            <person name="Tanguay P."/>
            <person name="Tuskan G.A."/>
            <person name="Henrissat B."/>
            <person name="Van de Peer Y."/>
            <person name="Rouze P."/>
            <person name="Ellis J.G."/>
            <person name="Dodds P.N."/>
            <person name="Schein J.E."/>
            <person name="Zhong S."/>
            <person name="Hamelin R.C."/>
            <person name="Grigoriev I.V."/>
            <person name="Szabo L.J."/>
            <person name="Martin F."/>
        </authorList>
    </citation>
    <scope>NUCLEOTIDE SEQUENCE [LARGE SCALE GENOMIC DNA]</scope>
    <source>
        <strain evidence="3">CRL 75-36-700-3 / race SCCL</strain>
    </source>
</reference>
<dbReference type="Proteomes" id="UP000008783">
    <property type="component" value="Unassembled WGS sequence"/>
</dbReference>
<dbReference type="AlphaFoldDB" id="E3L112"/>
<name>E3L112_PUCGT</name>
<dbReference type="VEuPathDB" id="FungiDB:PGTG_16515"/>
<dbReference type="InParanoid" id="E3L112"/>
<evidence type="ECO:0000256" key="1">
    <source>
        <dbReference type="SAM" id="MobiDB-lite"/>
    </source>
</evidence>
<evidence type="ECO:0000313" key="2">
    <source>
        <dbReference type="EMBL" id="EFP90237.1"/>
    </source>
</evidence>
<dbReference type="GeneID" id="10546379"/>
<gene>
    <name evidence="2" type="ORF">PGTG_16515</name>
</gene>
<protein>
    <submittedName>
        <fullName evidence="2">Uncharacterized protein</fullName>
    </submittedName>
</protein>
<organism evidence="2 3">
    <name type="scientific">Puccinia graminis f. sp. tritici (strain CRL 75-36-700-3 / race SCCL)</name>
    <name type="common">Black stem rust fungus</name>
    <dbReference type="NCBI Taxonomy" id="418459"/>
    <lineage>
        <taxon>Eukaryota</taxon>
        <taxon>Fungi</taxon>
        <taxon>Dikarya</taxon>
        <taxon>Basidiomycota</taxon>
        <taxon>Pucciniomycotina</taxon>
        <taxon>Pucciniomycetes</taxon>
        <taxon>Pucciniales</taxon>
        <taxon>Pucciniaceae</taxon>
        <taxon>Puccinia</taxon>
    </lineage>
</organism>
<dbReference type="HOGENOM" id="CLU_3359934_0_0_1"/>
<accession>E3L112</accession>
<dbReference type="EMBL" id="DS178330">
    <property type="protein sequence ID" value="EFP90237.1"/>
    <property type="molecule type" value="Genomic_DNA"/>
</dbReference>